<reference evidence="10 11" key="1">
    <citation type="submission" date="2018-04" db="EMBL/GenBank/DDBJ databases">
        <title>Halococcoides cellulosivorans gen. nov., sp. nov., an extremely halophilic cellulose-utilizing haloarchaeon from hypersaline lakes.</title>
        <authorList>
            <person name="Sorokin D.Y."/>
            <person name="Toshchakov S.V."/>
            <person name="Samarov N.I."/>
            <person name="Korzhenkov A."/>
            <person name="Kublanov I.V."/>
        </authorList>
    </citation>
    <scope>NUCLEOTIDE SEQUENCE [LARGE SCALE GENOMIC DNA]</scope>
    <source>
        <strain evidence="10 11">HArcel1</strain>
    </source>
</reference>
<dbReference type="SUPFAM" id="SSF88723">
    <property type="entry name" value="PIN domain-like"/>
    <property type="match status" value="1"/>
</dbReference>
<evidence type="ECO:0000256" key="3">
    <source>
        <dbReference type="ARBA" id="ARBA00022722"/>
    </source>
</evidence>
<dbReference type="EMBL" id="CP028858">
    <property type="protein sequence ID" value="AWB27558.1"/>
    <property type="molecule type" value="Genomic_DNA"/>
</dbReference>
<keyword evidence="8" id="KW-0800">Toxin</keyword>
<dbReference type="InterPro" id="IPR050556">
    <property type="entry name" value="Type_II_TA_system_RNase"/>
</dbReference>
<organism evidence="10 11">
    <name type="scientific">Halococcoides cellulosivorans</name>
    <dbReference type="NCBI Taxonomy" id="1679096"/>
    <lineage>
        <taxon>Archaea</taxon>
        <taxon>Methanobacteriati</taxon>
        <taxon>Methanobacteriota</taxon>
        <taxon>Stenosarchaea group</taxon>
        <taxon>Halobacteria</taxon>
        <taxon>Halobacteriales</taxon>
        <taxon>Haloarculaceae</taxon>
        <taxon>Halococcoides</taxon>
    </lineage>
</organism>
<gene>
    <name evidence="8" type="primary">vapC</name>
    <name evidence="10" type="ORF">HARCEL1_07470</name>
</gene>
<dbReference type="InterPro" id="IPR029060">
    <property type="entry name" value="PIN-like_dom_sf"/>
</dbReference>
<dbReference type="GO" id="GO:0000287">
    <property type="term" value="F:magnesium ion binding"/>
    <property type="evidence" value="ECO:0007669"/>
    <property type="project" value="UniProtKB-UniRule"/>
</dbReference>
<feature type="binding site" evidence="8">
    <location>
        <position position="4"/>
    </location>
    <ligand>
        <name>Mg(2+)</name>
        <dbReference type="ChEBI" id="CHEBI:18420"/>
    </ligand>
</feature>
<dbReference type="InterPro" id="IPR022907">
    <property type="entry name" value="VapC_family"/>
</dbReference>
<evidence type="ECO:0000256" key="8">
    <source>
        <dbReference type="HAMAP-Rule" id="MF_00265"/>
    </source>
</evidence>
<keyword evidence="3 8" id="KW-0540">Nuclease</keyword>
<dbReference type="EC" id="3.1.-.-" evidence="8"/>
<proteinExistence type="inferred from homology"/>
<evidence type="ECO:0000256" key="2">
    <source>
        <dbReference type="ARBA" id="ARBA00022649"/>
    </source>
</evidence>
<evidence type="ECO:0000259" key="9">
    <source>
        <dbReference type="Pfam" id="PF01850"/>
    </source>
</evidence>
<keyword evidence="5 8" id="KW-0378">Hydrolase</keyword>
<keyword evidence="4 8" id="KW-0479">Metal-binding</keyword>
<dbReference type="CDD" id="cd18754">
    <property type="entry name" value="PIN_VapC4-5_FitB-like"/>
    <property type="match status" value="1"/>
</dbReference>
<keyword evidence="11" id="KW-1185">Reference proteome</keyword>
<evidence type="ECO:0000313" key="11">
    <source>
        <dbReference type="Proteomes" id="UP000244727"/>
    </source>
</evidence>
<evidence type="ECO:0000256" key="4">
    <source>
        <dbReference type="ARBA" id="ARBA00022723"/>
    </source>
</evidence>
<comment type="function">
    <text evidence="8">Toxic component of a toxin-antitoxin (TA) system. An RNase.</text>
</comment>
<evidence type="ECO:0000256" key="1">
    <source>
        <dbReference type="ARBA" id="ARBA00001946"/>
    </source>
</evidence>
<evidence type="ECO:0000256" key="5">
    <source>
        <dbReference type="ARBA" id="ARBA00022801"/>
    </source>
</evidence>
<evidence type="ECO:0000256" key="7">
    <source>
        <dbReference type="ARBA" id="ARBA00038093"/>
    </source>
</evidence>
<feature type="domain" description="PIN" evidence="9">
    <location>
        <begin position="3"/>
        <end position="123"/>
    </location>
</feature>
<keyword evidence="6 8" id="KW-0460">Magnesium</keyword>
<comment type="cofactor">
    <cofactor evidence="1 8">
        <name>Mg(2+)</name>
        <dbReference type="ChEBI" id="CHEBI:18420"/>
    </cofactor>
</comment>
<comment type="similarity">
    <text evidence="7 8">Belongs to the PINc/VapC protein family.</text>
</comment>
<name>A0A2R4X191_9EURY</name>
<dbReference type="Proteomes" id="UP000244727">
    <property type="component" value="Chromosome"/>
</dbReference>
<dbReference type="PANTHER" id="PTHR33653">
    <property type="entry name" value="RIBONUCLEASE VAPC2"/>
    <property type="match status" value="1"/>
</dbReference>
<dbReference type="GO" id="GO:0090729">
    <property type="term" value="F:toxin activity"/>
    <property type="evidence" value="ECO:0007669"/>
    <property type="project" value="UniProtKB-KW"/>
</dbReference>
<dbReference type="InterPro" id="IPR002716">
    <property type="entry name" value="PIN_dom"/>
</dbReference>
<keyword evidence="2 8" id="KW-1277">Toxin-antitoxin system</keyword>
<dbReference type="RefSeq" id="WP_108381927.1">
    <property type="nucleotide sequence ID" value="NZ_CP028858.1"/>
</dbReference>
<evidence type="ECO:0000256" key="6">
    <source>
        <dbReference type="ARBA" id="ARBA00022842"/>
    </source>
</evidence>
<feature type="binding site" evidence="8">
    <location>
        <position position="96"/>
    </location>
    <ligand>
        <name>Mg(2+)</name>
        <dbReference type="ChEBI" id="CHEBI:18420"/>
    </ligand>
</feature>
<dbReference type="GO" id="GO:0004540">
    <property type="term" value="F:RNA nuclease activity"/>
    <property type="evidence" value="ECO:0007669"/>
    <property type="project" value="InterPro"/>
</dbReference>
<dbReference type="Pfam" id="PF01850">
    <property type="entry name" value="PIN"/>
    <property type="match status" value="1"/>
</dbReference>
<accession>A0A2R4X191</accession>
<dbReference type="GeneID" id="36512335"/>
<dbReference type="HAMAP" id="MF_00265">
    <property type="entry name" value="VapC_Nob1"/>
    <property type="match status" value="1"/>
</dbReference>
<dbReference type="AlphaFoldDB" id="A0A2R4X191"/>
<evidence type="ECO:0000313" key="10">
    <source>
        <dbReference type="EMBL" id="AWB27558.1"/>
    </source>
</evidence>
<sequence>MIQDTSFVVDVLRGDEDALRRLELIEAESRPQKVAAITVLELYEGVVRSTANGSEQRILDVLDSKHVVDADQAIARKAGKLSGQLVNRGERIDREDCLIAATAMAEDEPVLTRNVDHFDRVEGLDVQSY</sequence>
<dbReference type="KEGG" id="harc:HARCEL1_07470"/>
<dbReference type="PANTHER" id="PTHR33653:SF1">
    <property type="entry name" value="RIBONUCLEASE VAPC2"/>
    <property type="match status" value="1"/>
</dbReference>
<protein>
    <recommendedName>
        <fullName evidence="8">Ribonuclease VapC</fullName>
        <shortName evidence="8">RNase VapC</shortName>
        <ecNumber evidence="8">3.1.-.-</ecNumber>
    </recommendedName>
    <alternativeName>
        <fullName evidence="8">Putative toxin VapC</fullName>
    </alternativeName>
</protein>
<dbReference type="GO" id="GO:0016787">
    <property type="term" value="F:hydrolase activity"/>
    <property type="evidence" value="ECO:0007669"/>
    <property type="project" value="UniProtKB-KW"/>
</dbReference>
<dbReference type="Gene3D" id="3.40.50.1010">
    <property type="entry name" value="5'-nuclease"/>
    <property type="match status" value="1"/>
</dbReference>